<dbReference type="EMBL" id="JBHSAY010000024">
    <property type="protein sequence ID" value="MFC4135674.1"/>
    <property type="molecule type" value="Genomic_DNA"/>
</dbReference>
<dbReference type="RefSeq" id="WP_253760659.1">
    <property type="nucleotide sequence ID" value="NZ_JAMZDZ010000001.1"/>
</dbReference>
<organism evidence="1 2">
    <name type="scientific">Hamadaea flava</name>
    <dbReference type="NCBI Taxonomy" id="1742688"/>
    <lineage>
        <taxon>Bacteria</taxon>
        <taxon>Bacillati</taxon>
        <taxon>Actinomycetota</taxon>
        <taxon>Actinomycetes</taxon>
        <taxon>Micromonosporales</taxon>
        <taxon>Micromonosporaceae</taxon>
        <taxon>Hamadaea</taxon>
    </lineage>
</organism>
<keyword evidence="2" id="KW-1185">Reference proteome</keyword>
<comment type="caution">
    <text evidence="1">The sequence shown here is derived from an EMBL/GenBank/DDBJ whole genome shotgun (WGS) entry which is preliminary data.</text>
</comment>
<sequence>MSEKSQNKSEPKIVRHSEWCDQQKCTATPACANGESHQGTPVVMPLERGGPFPVTVTAQLHMPHADWLTEVYIKIEWTGLTNADHVTVGGTAYIPADLIGELSQALGGLAARASADKKIELTEYLNTFRAAHTDEEVTGP</sequence>
<protein>
    <submittedName>
        <fullName evidence="1">Uncharacterized protein</fullName>
    </submittedName>
</protein>
<evidence type="ECO:0000313" key="1">
    <source>
        <dbReference type="EMBL" id="MFC4135674.1"/>
    </source>
</evidence>
<evidence type="ECO:0000313" key="2">
    <source>
        <dbReference type="Proteomes" id="UP001595816"/>
    </source>
</evidence>
<name>A0ABV8M0S1_9ACTN</name>
<accession>A0ABV8M0S1</accession>
<reference evidence="2" key="1">
    <citation type="journal article" date="2019" name="Int. J. Syst. Evol. Microbiol.">
        <title>The Global Catalogue of Microorganisms (GCM) 10K type strain sequencing project: providing services to taxonomists for standard genome sequencing and annotation.</title>
        <authorList>
            <consortium name="The Broad Institute Genomics Platform"/>
            <consortium name="The Broad Institute Genome Sequencing Center for Infectious Disease"/>
            <person name="Wu L."/>
            <person name="Ma J."/>
        </authorList>
    </citation>
    <scope>NUCLEOTIDE SEQUENCE [LARGE SCALE GENOMIC DNA]</scope>
    <source>
        <strain evidence="2">CGMCC 4.7289</strain>
    </source>
</reference>
<gene>
    <name evidence="1" type="ORF">ACFOZ4_34105</name>
</gene>
<proteinExistence type="predicted"/>
<dbReference type="Proteomes" id="UP001595816">
    <property type="component" value="Unassembled WGS sequence"/>
</dbReference>